<reference evidence="2" key="1">
    <citation type="journal article" date="2023" name="Mol. Ecol. Resour.">
        <title>Chromosome-level genome assembly of a triploid poplar Populus alba 'Berolinensis'.</title>
        <authorList>
            <person name="Chen S."/>
            <person name="Yu Y."/>
            <person name="Wang X."/>
            <person name="Wang S."/>
            <person name="Zhang T."/>
            <person name="Zhou Y."/>
            <person name="He R."/>
            <person name="Meng N."/>
            <person name="Wang Y."/>
            <person name="Liu W."/>
            <person name="Liu Z."/>
            <person name="Liu J."/>
            <person name="Guo Q."/>
            <person name="Huang H."/>
            <person name="Sederoff R.R."/>
            <person name="Wang G."/>
            <person name="Qu G."/>
            <person name="Chen S."/>
        </authorList>
    </citation>
    <scope>NUCLEOTIDE SEQUENCE</scope>
    <source>
        <strain evidence="2">SC-2020</strain>
    </source>
</reference>
<keyword evidence="1" id="KW-0472">Membrane</keyword>
<keyword evidence="1" id="KW-0812">Transmembrane</keyword>
<sequence length="121" mass="14492">MRNRIELSGQGHKFTAPSSRAPWHLQQLFPKILLAIVLDFSCTRNLSCIINWTWFGFCMYYFNCTWFGFCMYYFRGVPVLIIWKLRDLYQVAEQDMQVLQKRPCFQNRATVPDRMKLCFEG</sequence>
<evidence type="ECO:0000313" key="2">
    <source>
        <dbReference type="EMBL" id="KAJ6991164.1"/>
    </source>
</evidence>
<keyword evidence="3" id="KW-1185">Reference proteome</keyword>
<dbReference type="AlphaFoldDB" id="A0AAD6QIV5"/>
<keyword evidence="1" id="KW-1133">Transmembrane helix</keyword>
<organism evidence="2 3">
    <name type="scientific">Populus alba x Populus x berolinensis</name>
    <dbReference type="NCBI Taxonomy" id="444605"/>
    <lineage>
        <taxon>Eukaryota</taxon>
        <taxon>Viridiplantae</taxon>
        <taxon>Streptophyta</taxon>
        <taxon>Embryophyta</taxon>
        <taxon>Tracheophyta</taxon>
        <taxon>Spermatophyta</taxon>
        <taxon>Magnoliopsida</taxon>
        <taxon>eudicotyledons</taxon>
        <taxon>Gunneridae</taxon>
        <taxon>Pentapetalae</taxon>
        <taxon>rosids</taxon>
        <taxon>fabids</taxon>
        <taxon>Malpighiales</taxon>
        <taxon>Salicaceae</taxon>
        <taxon>Saliceae</taxon>
        <taxon>Populus</taxon>
    </lineage>
</organism>
<dbReference type="Proteomes" id="UP001164929">
    <property type="component" value="Chromosome 7"/>
</dbReference>
<name>A0AAD6QIV5_9ROSI</name>
<dbReference type="EMBL" id="JAQIZT010000007">
    <property type="protein sequence ID" value="KAJ6991164.1"/>
    <property type="molecule type" value="Genomic_DNA"/>
</dbReference>
<evidence type="ECO:0000313" key="3">
    <source>
        <dbReference type="Proteomes" id="UP001164929"/>
    </source>
</evidence>
<comment type="caution">
    <text evidence="2">The sequence shown here is derived from an EMBL/GenBank/DDBJ whole genome shotgun (WGS) entry which is preliminary data.</text>
</comment>
<accession>A0AAD6QIV5</accession>
<gene>
    <name evidence="2" type="ORF">NC653_019388</name>
</gene>
<evidence type="ECO:0000256" key="1">
    <source>
        <dbReference type="SAM" id="Phobius"/>
    </source>
</evidence>
<protein>
    <submittedName>
        <fullName evidence="2">Uncharacterized protein</fullName>
    </submittedName>
</protein>
<proteinExistence type="predicted"/>
<feature type="transmembrane region" description="Helical" evidence="1">
    <location>
        <begin position="52"/>
        <end position="74"/>
    </location>
</feature>